<name>A0A1M4Y2D4_9HYPH</name>
<dbReference type="GO" id="GO:0005886">
    <property type="term" value="C:plasma membrane"/>
    <property type="evidence" value="ECO:0007669"/>
    <property type="project" value="TreeGrafter"/>
</dbReference>
<dbReference type="CDD" id="cd05387">
    <property type="entry name" value="BY-kinase"/>
    <property type="match status" value="1"/>
</dbReference>
<dbReference type="Proteomes" id="UP000184485">
    <property type="component" value="Unassembled WGS sequence"/>
</dbReference>
<keyword evidence="4" id="KW-0472">Membrane</keyword>
<dbReference type="AlphaFoldDB" id="A0A1M4Y2D4"/>
<keyword evidence="4" id="KW-1133">Transmembrane helix</keyword>
<feature type="transmembrane region" description="Helical" evidence="4">
    <location>
        <begin position="462"/>
        <end position="481"/>
    </location>
</feature>
<dbReference type="STRING" id="1122133.SAMN02745157_1403"/>
<dbReference type="InterPro" id="IPR050445">
    <property type="entry name" value="Bact_polysacc_biosynth/exp"/>
</dbReference>
<evidence type="ECO:0000313" key="6">
    <source>
        <dbReference type="Proteomes" id="UP000184485"/>
    </source>
</evidence>
<reference evidence="5 6" key="1">
    <citation type="submission" date="2016-11" db="EMBL/GenBank/DDBJ databases">
        <authorList>
            <person name="Jaros S."/>
            <person name="Januszkiewicz K."/>
            <person name="Wedrychowicz H."/>
        </authorList>
    </citation>
    <scope>NUCLEOTIDE SEQUENCE [LARGE SCALE GENOMIC DNA]</scope>
    <source>
        <strain evidence="5 6">DSM 19436</strain>
    </source>
</reference>
<evidence type="ECO:0000256" key="4">
    <source>
        <dbReference type="SAM" id="Phobius"/>
    </source>
</evidence>
<gene>
    <name evidence="5" type="ORF">SAMN02745157_1403</name>
</gene>
<dbReference type="EMBL" id="FQUP01000001">
    <property type="protein sequence ID" value="SHE99848.1"/>
    <property type="molecule type" value="Genomic_DNA"/>
</dbReference>
<sequence>MKLSLMEPGSGTPPMTVAIPSNDSISRTFVRYSSPDAMEARPEDFDLTSGFRLIRRRIVLIVVLTLLLTAAISPAIISMKPVYHADTRLIIRNSLANTLDAREAGRTDTLELSSETERMLARSTSERMVRELKLADREEFNPALRKPSMIAEWRDALRNLMGTSEETPTSNADDNRVVEEYERALSVSRDPVSSVIQIGFTSRDPKLAAAVPNTLLNVYLDERGDNDRRRLEATQQWVTHRIAEQQQRVQEARAAVQSYRESRGAMSLDARAEQVKAAADLSAKAGDIAQSTKETLTTIAALQGPGREQALQEIVVPDAIAELQRQIAREQVDLDRLLKTFGNGADEVIAQKQKLEASRSALDLEISRYVQSERAKLASLNRESREVNEALRLAEDQLARSAMEQADLEELVRAAATEQTALDKLEQRRRSLSDQAMMPEADVELLSPATVPQFPQGRGRSFYLIGALLASLSIAVTVAFIREMLDQRVRSAQQLSRFSSLAPAGLLPIAPRWFGKDRQSGTRMRPGGPFGEAVRSIIISLKQSNGGRLPASLIVSSALDGEGKTFVARALAAELVAAGQPVLLIDGDLLRGSLSTAFHLDHAEGLGDYLAGDADISAIIHHDASSGIDIVPRGKTRIRRGLYLADLSRLLKLAQSEARLVIIDSAPVLASTDTLYLAGQVERTVLVVQWARTRMRSVEFAADRLEGTSKGEIMVVMNRVNPSKHKLYGYKDAEMFAPSIQAYHNSV</sequence>
<keyword evidence="1" id="KW-0547">Nucleotide-binding</keyword>
<proteinExistence type="predicted"/>
<dbReference type="SUPFAM" id="SSF52540">
    <property type="entry name" value="P-loop containing nucleoside triphosphate hydrolases"/>
    <property type="match status" value="1"/>
</dbReference>
<dbReference type="PANTHER" id="PTHR32309">
    <property type="entry name" value="TYROSINE-PROTEIN KINASE"/>
    <property type="match status" value="1"/>
</dbReference>
<dbReference type="InterPro" id="IPR027417">
    <property type="entry name" value="P-loop_NTPase"/>
</dbReference>
<feature type="coiled-coil region" evidence="3">
    <location>
        <begin position="370"/>
        <end position="435"/>
    </location>
</feature>
<keyword evidence="3" id="KW-0175">Coiled coil</keyword>
<evidence type="ECO:0000313" key="5">
    <source>
        <dbReference type="EMBL" id="SHE99848.1"/>
    </source>
</evidence>
<keyword evidence="2" id="KW-0067">ATP-binding</keyword>
<dbReference type="Gene3D" id="3.40.50.300">
    <property type="entry name" value="P-loop containing nucleotide triphosphate hydrolases"/>
    <property type="match status" value="1"/>
</dbReference>
<protein>
    <submittedName>
        <fullName evidence="5">Uncharacterized protein involved in exopolysaccharide biosynthesis</fullName>
    </submittedName>
</protein>
<dbReference type="OrthoDB" id="230260at2"/>
<dbReference type="PANTHER" id="PTHR32309:SF13">
    <property type="entry name" value="FERRIC ENTEROBACTIN TRANSPORT PROTEIN FEPE"/>
    <property type="match status" value="1"/>
</dbReference>
<feature type="transmembrane region" description="Helical" evidence="4">
    <location>
        <begin position="58"/>
        <end position="77"/>
    </location>
</feature>
<keyword evidence="6" id="KW-1185">Reference proteome</keyword>
<accession>A0A1M4Y2D4</accession>
<dbReference type="GO" id="GO:0004713">
    <property type="term" value="F:protein tyrosine kinase activity"/>
    <property type="evidence" value="ECO:0007669"/>
    <property type="project" value="TreeGrafter"/>
</dbReference>
<keyword evidence="4" id="KW-0812">Transmembrane</keyword>
<organism evidence="5 6">
    <name type="scientific">Kaistia soli DSM 19436</name>
    <dbReference type="NCBI Taxonomy" id="1122133"/>
    <lineage>
        <taxon>Bacteria</taxon>
        <taxon>Pseudomonadati</taxon>
        <taxon>Pseudomonadota</taxon>
        <taxon>Alphaproteobacteria</taxon>
        <taxon>Hyphomicrobiales</taxon>
        <taxon>Kaistiaceae</taxon>
        <taxon>Kaistia</taxon>
    </lineage>
</organism>
<dbReference type="InterPro" id="IPR005702">
    <property type="entry name" value="Wzc-like_C"/>
</dbReference>
<evidence type="ECO:0000256" key="1">
    <source>
        <dbReference type="ARBA" id="ARBA00022741"/>
    </source>
</evidence>
<evidence type="ECO:0000256" key="3">
    <source>
        <dbReference type="SAM" id="Coils"/>
    </source>
</evidence>
<evidence type="ECO:0000256" key="2">
    <source>
        <dbReference type="ARBA" id="ARBA00022840"/>
    </source>
</evidence>